<comment type="similarity">
    <text evidence="1">Belongs to the 4-hydroxybenzoyl-CoA thioesterase family.</text>
</comment>
<dbReference type="Pfam" id="PF13279">
    <property type="entry name" value="4HBT_2"/>
    <property type="match status" value="1"/>
</dbReference>
<proteinExistence type="inferred from homology"/>
<keyword evidence="4" id="KW-1185">Reference proteome</keyword>
<accession>A0A1G6WKP8</accession>
<dbReference type="CDD" id="cd00586">
    <property type="entry name" value="4HBT"/>
    <property type="match status" value="1"/>
</dbReference>
<keyword evidence="2 3" id="KW-0378">Hydrolase</keyword>
<dbReference type="PANTHER" id="PTHR31793:SF27">
    <property type="entry name" value="NOVEL THIOESTERASE SUPERFAMILY DOMAIN AND SAPOSIN A-TYPE DOMAIN CONTAINING PROTEIN (0610012H03RIK)"/>
    <property type="match status" value="1"/>
</dbReference>
<dbReference type="AlphaFoldDB" id="A0A1G6WKP8"/>
<gene>
    <name evidence="3" type="ORF">SAMN05421636_101353</name>
</gene>
<dbReference type="InterPro" id="IPR050563">
    <property type="entry name" value="4-hydroxybenzoyl-CoA_TE"/>
</dbReference>
<dbReference type="PANTHER" id="PTHR31793">
    <property type="entry name" value="4-HYDROXYBENZOYL-COA THIOESTERASE FAMILY MEMBER"/>
    <property type="match status" value="1"/>
</dbReference>
<dbReference type="EMBL" id="FNAO01000001">
    <property type="protein sequence ID" value="SDD66530.1"/>
    <property type="molecule type" value="Genomic_DNA"/>
</dbReference>
<organism evidence="3 4">
    <name type="scientific">Pricia antarctica</name>
    <dbReference type="NCBI Taxonomy" id="641691"/>
    <lineage>
        <taxon>Bacteria</taxon>
        <taxon>Pseudomonadati</taxon>
        <taxon>Bacteroidota</taxon>
        <taxon>Flavobacteriia</taxon>
        <taxon>Flavobacteriales</taxon>
        <taxon>Flavobacteriaceae</taxon>
        <taxon>Pricia</taxon>
    </lineage>
</organism>
<dbReference type="OrthoDB" id="760345at2"/>
<dbReference type="InterPro" id="IPR029069">
    <property type="entry name" value="HotDog_dom_sf"/>
</dbReference>
<evidence type="ECO:0000256" key="1">
    <source>
        <dbReference type="ARBA" id="ARBA00005953"/>
    </source>
</evidence>
<dbReference type="STRING" id="641691.SAMN05421636_101353"/>
<dbReference type="GO" id="GO:0047617">
    <property type="term" value="F:fatty acyl-CoA hydrolase activity"/>
    <property type="evidence" value="ECO:0007669"/>
    <property type="project" value="TreeGrafter"/>
</dbReference>
<dbReference type="SUPFAM" id="SSF54637">
    <property type="entry name" value="Thioesterase/thiol ester dehydrase-isomerase"/>
    <property type="match status" value="1"/>
</dbReference>
<evidence type="ECO:0000313" key="3">
    <source>
        <dbReference type="EMBL" id="SDD66530.1"/>
    </source>
</evidence>
<evidence type="ECO:0000313" key="4">
    <source>
        <dbReference type="Proteomes" id="UP000199109"/>
    </source>
</evidence>
<reference evidence="3 4" key="1">
    <citation type="submission" date="2016-10" db="EMBL/GenBank/DDBJ databases">
        <authorList>
            <person name="de Groot N.N."/>
        </authorList>
    </citation>
    <scope>NUCLEOTIDE SEQUENCE [LARGE SCALE GENOMIC DNA]</scope>
    <source>
        <strain evidence="3 4">DSM 23421</strain>
    </source>
</reference>
<dbReference type="Proteomes" id="UP000199109">
    <property type="component" value="Unassembled WGS sequence"/>
</dbReference>
<name>A0A1G6WKP8_9FLAO</name>
<dbReference type="RefSeq" id="WP_091865084.1">
    <property type="nucleotide sequence ID" value="NZ_FNAO01000001.1"/>
</dbReference>
<dbReference type="Gene3D" id="3.10.129.10">
    <property type="entry name" value="Hotdog Thioesterase"/>
    <property type="match status" value="1"/>
</dbReference>
<sequence length="158" mass="18426">MYLKDFEIRWSDIDANRHLANSAYLNFMSHTRMAFLMEIGFNQKTLAANQIGPVVFYEHIYYFKEVFPGKPIRVSMEITGMSEDAQFFEFLHNFYDYKGNNFAHCEMMGSWMDLKTRKLTGLTNDLLSAFSGVEKAEGFRVLTKEDTRKFAKVPKDLA</sequence>
<protein>
    <submittedName>
        <fullName evidence="3">Acyl-CoA thioester hydrolase</fullName>
    </submittedName>
</protein>
<evidence type="ECO:0000256" key="2">
    <source>
        <dbReference type="ARBA" id="ARBA00022801"/>
    </source>
</evidence>